<proteinExistence type="predicted"/>
<accession>A0A937EFE0</accession>
<evidence type="ECO:0000256" key="1">
    <source>
        <dbReference type="SAM" id="MobiDB-lite"/>
    </source>
</evidence>
<name>A0A937EFE0_9ACTN</name>
<protein>
    <submittedName>
        <fullName evidence="2">DUF1963 domain-containing protein</fullName>
    </submittedName>
</protein>
<sequence>MNLTTAPSAVDPAVDFPELAPHARTTVRLHPRRGTPGPRDSHLGGPLWWPAAEPWPECTGHKDVNGRPEGPYPLVAVAQFTAADFPGIRFPAGTDLVQLLWCPDWHDQPHPEGWGQACRLFWRRAADVTDPLTRQPDPEDHWAYDEDMVPRACLLHPERLTEYPWHEELPAGLAERFEAWLDERGLSDDVSVIPGWKLGGSMGWGVTDMPRRLDCGACGAPLELFLQCDTCEYQPGPFGPEGLPHRFRPLEERHLEPHTSQEEAAREPTGMTVGRGGHAGLYTCSADPRHPASLFTQ</sequence>
<evidence type="ECO:0000313" key="2">
    <source>
        <dbReference type="EMBL" id="MBL1081978.1"/>
    </source>
</evidence>
<gene>
    <name evidence="2" type="ORF">JK359_08265</name>
</gene>
<evidence type="ECO:0000313" key="3">
    <source>
        <dbReference type="Proteomes" id="UP000661858"/>
    </source>
</evidence>
<dbReference type="RefSeq" id="WP_201833469.1">
    <property type="nucleotide sequence ID" value="NZ_JAERRK010000003.1"/>
</dbReference>
<dbReference type="EMBL" id="JAERRK010000003">
    <property type="protein sequence ID" value="MBL1081978.1"/>
    <property type="molecule type" value="Genomic_DNA"/>
</dbReference>
<dbReference type="AlphaFoldDB" id="A0A937EFE0"/>
<keyword evidence="3" id="KW-1185">Reference proteome</keyword>
<organism evidence="2 3">
    <name type="scientific">Streptomyces actinomycinicus</name>
    <dbReference type="NCBI Taxonomy" id="1695166"/>
    <lineage>
        <taxon>Bacteria</taxon>
        <taxon>Bacillati</taxon>
        <taxon>Actinomycetota</taxon>
        <taxon>Actinomycetes</taxon>
        <taxon>Kitasatosporales</taxon>
        <taxon>Streptomycetaceae</taxon>
        <taxon>Streptomyces</taxon>
    </lineage>
</organism>
<comment type="caution">
    <text evidence="2">The sequence shown here is derived from an EMBL/GenBank/DDBJ whole genome shotgun (WGS) entry which is preliminary data.</text>
</comment>
<feature type="region of interest" description="Disordered" evidence="1">
    <location>
        <begin position="1"/>
        <end position="45"/>
    </location>
</feature>
<reference evidence="2" key="1">
    <citation type="submission" date="2021-01" db="EMBL/GenBank/DDBJ databases">
        <title>WGS of actinomycetes isolated from Thailand.</title>
        <authorList>
            <person name="Thawai C."/>
        </authorList>
    </citation>
    <scope>NUCLEOTIDE SEQUENCE</scope>
    <source>
        <strain evidence="2">RCU-197</strain>
    </source>
</reference>
<dbReference type="Proteomes" id="UP000661858">
    <property type="component" value="Unassembled WGS sequence"/>
</dbReference>
<dbReference type="Gene3D" id="2.30.320.10">
    <property type="entry name" value="YwqG-like"/>
    <property type="match status" value="1"/>
</dbReference>